<accession>A0A0M3I4L5</accession>
<dbReference type="Proteomes" id="UP000036681">
    <property type="component" value="Unplaced"/>
</dbReference>
<dbReference type="WBParaSite" id="ALUE_0001175101-mRNA-1">
    <property type="protein sequence ID" value="ALUE_0001175101-mRNA-1"/>
    <property type="gene ID" value="ALUE_0001175101"/>
</dbReference>
<name>A0A0M3I4L5_ASCLU</name>
<sequence>MEIAEVVLSDSGWIGITSLAAVDMEDMEDFWDGEEAVFTVAALTTTTAAQILVELTIITSTFKLFTELVIRYSSIKS</sequence>
<organism evidence="1 2">
    <name type="scientific">Ascaris lumbricoides</name>
    <name type="common">Giant roundworm</name>
    <dbReference type="NCBI Taxonomy" id="6252"/>
    <lineage>
        <taxon>Eukaryota</taxon>
        <taxon>Metazoa</taxon>
        <taxon>Ecdysozoa</taxon>
        <taxon>Nematoda</taxon>
        <taxon>Chromadorea</taxon>
        <taxon>Rhabditida</taxon>
        <taxon>Spirurina</taxon>
        <taxon>Ascaridomorpha</taxon>
        <taxon>Ascaridoidea</taxon>
        <taxon>Ascarididae</taxon>
        <taxon>Ascaris</taxon>
    </lineage>
</organism>
<evidence type="ECO:0000313" key="2">
    <source>
        <dbReference type="WBParaSite" id="ALUE_0001175101-mRNA-1"/>
    </source>
</evidence>
<keyword evidence="1" id="KW-1185">Reference proteome</keyword>
<dbReference type="AlphaFoldDB" id="A0A0M3I4L5"/>
<reference evidence="2" key="1">
    <citation type="submission" date="2017-02" db="UniProtKB">
        <authorList>
            <consortium name="WormBaseParasite"/>
        </authorList>
    </citation>
    <scope>IDENTIFICATION</scope>
</reference>
<evidence type="ECO:0000313" key="1">
    <source>
        <dbReference type="Proteomes" id="UP000036681"/>
    </source>
</evidence>
<protein>
    <submittedName>
        <fullName evidence="2">Uncharacterized protein</fullName>
    </submittedName>
</protein>
<proteinExistence type="predicted"/>